<organism evidence="2 3">
    <name type="scientific">Granulosicoccus antarcticus IMCC3135</name>
    <dbReference type="NCBI Taxonomy" id="1192854"/>
    <lineage>
        <taxon>Bacteria</taxon>
        <taxon>Pseudomonadati</taxon>
        <taxon>Pseudomonadota</taxon>
        <taxon>Gammaproteobacteria</taxon>
        <taxon>Chromatiales</taxon>
        <taxon>Granulosicoccaceae</taxon>
        <taxon>Granulosicoccus</taxon>
    </lineage>
</organism>
<evidence type="ECO:0000256" key="1">
    <source>
        <dbReference type="SAM" id="MobiDB-lite"/>
    </source>
</evidence>
<protein>
    <submittedName>
        <fullName evidence="2">Uncharacterized protein</fullName>
    </submittedName>
</protein>
<accession>A0A2Z2P3E1</accession>
<keyword evidence="3" id="KW-1185">Reference proteome</keyword>
<dbReference type="Proteomes" id="UP000250079">
    <property type="component" value="Chromosome"/>
</dbReference>
<proteinExistence type="predicted"/>
<gene>
    <name evidence="2" type="ORF">IMCC3135_29450</name>
</gene>
<evidence type="ECO:0000313" key="2">
    <source>
        <dbReference type="EMBL" id="ASJ75940.1"/>
    </source>
</evidence>
<evidence type="ECO:0000313" key="3">
    <source>
        <dbReference type="Proteomes" id="UP000250079"/>
    </source>
</evidence>
<dbReference type="KEGG" id="gai:IMCC3135_29450"/>
<dbReference type="EMBL" id="CP018632">
    <property type="protein sequence ID" value="ASJ75940.1"/>
    <property type="molecule type" value="Genomic_DNA"/>
</dbReference>
<name>A0A2Z2P3E1_9GAMM</name>
<feature type="region of interest" description="Disordered" evidence="1">
    <location>
        <begin position="21"/>
        <end position="44"/>
    </location>
</feature>
<reference evidence="2 3" key="1">
    <citation type="submission" date="2016-12" db="EMBL/GenBank/DDBJ databases">
        <authorList>
            <person name="Song W.-J."/>
            <person name="Kurnit D.M."/>
        </authorList>
    </citation>
    <scope>NUCLEOTIDE SEQUENCE [LARGE SCALE GENOMIC DNA]</scope>
    <source>
        <strain evidence="2 3">IMCC3135</strain>
    </source>
</reference>
<dbReference type="AlphaFoldDB" id="A0A2Z2P3E1"/>
<sequence>MTSDPVSATAESASKAYLYDDGEYPNYADAGQSEPLYNPADLIS</sequence>